<proteinExistence type="predicted"/>
<comment type="caution">
    <text evidence="2">The sequence shown here is derived from an EMBL/GenBank/DDBJ whole genome shotgun (WGS) entry which is preliminary data.</text>
</comment>
<dbReference type="SUPFAM" id="SSF109640">
    <property type="entry name" value="KRAB domain (Kruppel-associated box)"/>
    <property type="match status" value="1"/>
</dbReference>
<evidence type="ECO:0000259" key="1">
    <source>
        <dbReference type="Pfam" id="PF01352"/>
    </source>
</evidence>
<name>A0A8J6B5F2_ELECQ</name>
<protein>
    <recommendedName>
        <fullName evidence="1">KRAB domain-containing protein</fullName>
    </recommendedName>
</protein>
<dbReference type="EMBL" id="WNTK01017109">
    <property type="protein sequence ID" value="KAG9461736.1"/>
    <property type="molecule type" value="Genomic_DNA"/>
</dbReference>
<dbReference type="GO" id="GO:0006355">
    <property type="term" value="P:regulation of DNA-templated transcription"/>
    <property type="evidence" value="ECO:0007669"/>
    <property type="project" value="InterPro"/>
</dbReference>
<organism evidence="2 3">
    <name type="scientific">Eleutherodactylus coqui</name>
    <name type="common">Puerto Rican coqui</name>
    <dbReference type="NCBI Taxonomy" id="57060"/>
    <lineage>
        <taxon>Eukaryota</taxon>
        <taxon>Metazoa</taxon>
        <taxon>Chordata</taxon>
        <taxon>Craniata</taxon>
        <taxon>Vertebrata</taxon>
        <taxon>Euteleostomi</taxon>
        <taxon>Amphibia</taxon>
        <taxon>Batrachia</taxon>
        <taxon>Anura</taxon>
        <taxon>Neobatrachia</taxon>
        <taxon>Hyloidea</taxon>
        <taxon>Eleutherodactylidae</taxon>
        <taxon>Eleutherodactylinae</taxon>
        <taxon>Eleutherodactylus</taxon>
        <taxon>Eleutherodactylus</taxon>
    </lineage>
</organism>
<dbReference type="InterPro" id="IPR001909">
    <property type="entry name" value="KRAB"/>
</dbReference>
<keyword evidence="3" id="KW-1185">Reference proteome</keyword>
<sequence length="107" mass="12352">MEESPLQSLIHERRTRHKSLELANQIVELLTGEVSIRCQDVGIYFSMEEWEYLGGHKGLYKDAMMVDNVQDASGFKKDQNKSHLTKPILTLLLDFFARLTGEVRRTV</sequence>
<evidence type="ECO:0000313" key="2">
    <source>
        <dbReference type="EMBL" id="KAG9461736.1"/>
    </source>
</evidence>
<dbReference type="AlphaFoldDB" id="A0A8J6B5F2"/>
<dbReference type="InterPro" id="IPR036051">
    <property type="entry name" value="KRAB_dom_sf"/>
</dbReference>
<dbReference type="Proteomes" id="UP000770717">
    <property type="component" value="Unassembled WGS sequence"/>
</dbReference>
<evidence type="ECO:0000313" key="3">
    <source>
        <dbReference type="Proteomes" id="UP000770717"/>
    </source>
</evidence>
<dbReference type="Pfam" id="PF01352">
    <property type="entry name" value="KRAB"/>
    <property type="match status" value="1"/>
</dbReference>
<gene>
    <name evidence="2" type="ORF">GDO78_015885</name>
</gene>
<accession>A0A8J6B5F2</accession>
<reference evidence="2" key="1">
    <citation type="thesis" date="2020" institute="ProQuest LLC" country="789 East Eisenhower Parkway, Ann Arbor, MI, USA">
        <title>Comparative Genomics and Chromosome Evolution.</title>
        <authorList>
            <person name="Mudd A.B."/>
        </authorList>
    </citation>
    <scope>NUCLEOTIDE SEQUENCE</scope>
    <source>
        <strain evidence="2">HN-11 Male</strain>
        <tissue evidence="2">Kidney and liver</tissue>
    </source>
</reference>
<feature type="domain" description="KRAB" evidence="1">
    <location>
        <begin position="38"/>
        <end position="65"/>
    </location>
</feature>
<dbReference type="Gene3D" id="6.10.140.140">
    <property type="match status" value="1"/>
</dbReference>
<dbReference type="OrthoDB" id="9892686at2759"/>